<dbReference type="FunFam" id="2.60.40.10:FF:000120">
    <property type="entry name" value="Down syndrome cell adhesion molecule like 1"/>
    <property type="match status" value="1"/>
</dbReference>
<dbReference type="PANTHER" id="PTHR44170:SF54">
    <property type="entry name" value="FI24025P1"/>
    <property type="match status" value="1"/>
</dbReference>
<dbReference type="InterPro" id="IPR013783">
    <property type="entry name" value="Ig-like_fold"/>
</dbReference>
<dbReference type="SMART" id="SM00409">
    <property type="entry name" value="IG"/>
    <property type="match status" value="10"/>
</dbReference>
<evidence type="ECO:0000256" key="8">
    <source>
        <dbReference type="ARBA" id="ARBA00022989"/>
    </source>
</evidence>
<keyword evidence="8 16" id="KW-1133">Transmembrane helix</keyword>
<evidence type="ECO:0000256" key="12">
    <source>
        <dbReference type="ARBA" id="ARBA00023180"/>
    </source>
</evidence>
<keyword evidence="6" id="KW-0130">Cell adhesion</keyword>
<keyword evidence="5" id="KW-0677">Repeat</keyword>
<keyword evidence="11" id="KW-1015">Disulfide bond</keyword>
<dbReference type="FunFam" id="2.60.40.10:FF:000104">
    <property type="entry name" value="Down syndrome cell adhesion molecule b"/>
    <property type="match status" value="1"/>
</dbReference>
<dbReference type="GO" id="GO:0007399">
    <property type="term" value="P:nervous system development"/>
    <property type="evidence" value="ECO:0007669"/>
    <property type="project" value="UniProtKB-KW"/>
</dbReference>
<protein>
    <submittedName>
        <fullName evidence="18">Uncharacterized protein</fullName>
    </submittedName>
</protein>
<evidence type="ECO:0000256" key="6">
    <source>
        <dbReference type="ARBA" id="ARBA00022889"/>
    </source>
</evidence>
<dbReference type="OrthoDB" id="10001713at2759"/>
<feature type="compositionally biased region" description="Low complexity" evidence="15">
    <location>
        <begin position="1879"/>
        <end position="1895"/>
    </location>
</feature>
<feature type="region of interest" description="Disordered" evidence="15">
    <location>
        <begin position="2123"/>
        <end position="2154"/>
    </location>
</feature>
<dbReference type="Proteomes" id="UP000749559">
    <property type="component" value="Unassembled WGS sequence"/>
</dbReference>
<comment type="caution">
    <text evidence="18">The sequence shown here is derived from an EMBL/GenBank/DDBJ whole genome shotgun (WGS) entry which is preliminary data.</text>
</comment>
<sequence>MLMFHQLVALVTLLGTVRGQSARGGQETSQLQGPVFIGEPPSYVAYANTKGIMLSCTAFGRPAPAMDWTNEEGAPIDSIPGVLEILPNNSLHILPFSSSKLLANVHSTNYRCTATNSVGTVVSRRVTVQAVTVDQHKAYSVRVNDVWVTIGDTAVFKCSINPYFVRPYVTVTTWSQGDKPISAGGRFSILQSGQLHVRDVRIEDSYMPYKCVTENSLTGDSKTSDPAFLRVLEQTVNSAPSIDEKVFSITVEQGETAELPCVASGHPTPVYTWQKGDMRIVLDHNRVTQMGGNLVIRNTGIRDSGEYTCSASNRYGMKTVTTTLTITSALSAFIQPQRQVVDVDKPVTFNCSVFGHPVNAIHWYKDGRRLSPNAHFKFPSNAAMTITAVKREDKGMYQCMPSNDNDNAQGSTQLVLGVAKPIIHYWFEDKYVQPGPSVSLKCVTSGNPTPIVIWTLDDGPLPQDPRLRVSSYVNPKGDVISHVNISKVEVSDGGQYKCSATNSVGQAMRVGKLNVYGVPYIRPMSNITAVANRLLIITCHASGYPIKSISWHKGGSQLPINHRQHVSKDGTLTIRSVQRGDDEGKYTCTVSNSNNQGMSRSLYISVKVPPMIDPFTFPKIKQGDRVSRSCVVSRGDLPITIEWYKDDQAIPADLGITVMKTDIYSSTLSIGDASPRHNGNYTCVASNKAASTNYTSELHVDVPPRWVREPQDSYVVLHNSIIIDCQTAGTPQPTITWKKAASQDAGDYLDLDTTSPSQVRQLKNGSLSIKNAAEKDHGIYLCHASNGIGQGLSKVITLIVHVPARFSEQASNYTVLKGKNVDIMCDAIGDKPLSVGWNFNGNNLNWQGNKRLRVTYTNPPRGRGSSLSITNTQRSDSGLYMCLTKNKFGMDEMVIKLTILEKAEPPKNFHIEKTSSRSVEVAWLEPYNGNSPITSYIIQYKNASAVWQGKISNVTVDSSTYQTRIWNLHPAFTYHVRVMANNSIGISEPSKQITIMTSEEAPSGPPESIQVTATGSQSMKVSWRPPAASNRNGKIVGYYIGYKRFNSSEPYMYITQDLKVDDKLEYTILNLEKFTKYTVHVQAYNTKGAGPRSKEYTVLTLEDVPSQPPQGVQATPLSSQSIMVLWSPPPLFTLHGILQGYKVLYKTVRHDEDESDANMIISTKLTAALYGLQKFTNYSIEVLAFTRRGEGVRSNPIYVVTHQDLPERPADIKALASSENTILVTWKPPLHPNGVIQNYFLYMKYIEGNKMTEKRMKLPPHQTSFQGNDLERQKEYTYWVSASTAIGEGEATRPVTASPIDSVAARIASFSKVVISPWKQSVMLPCQAVGDPTPELAWSKRGAPLPDTERIKVFNNGSLYFETVETGDAANYSCKAHNIHGADAINVMLLVQAPPRKPILTVAVTTVSTIQVNWKSGSNGGSPIQGFVLEYKKEHDMWKNVEQGAGERSFTAEKLECGTTYKFRIRAFNKIGTGPHSEIVTVKTNGSVPIMPPQSMLLQEINTTFVVLALKTWLSGGCIVQYYNIEYQVWGDKQWTTVASRVDPHRASYVVEDLHPATWYLMKVTAYNDAGSTDSTLKFATLTYHGSTITPIMIMHKQSAQFYEKFYIMVPLVGSIVIATVVLVWVVLYCRRRKQALKYQDKYMDIKSNLRRDLTAETSLMNDLDKQLNSELTASGDLTYSPEPGLPRNVNLLVETGDDNDASSSYYQDTNTSNGQVQVSDDDINPYATFQFPAHLQPAPVANKRVLKTFSPRQSSLPVPPPEEVDEIAVEKKAAQREAAIPHIPPPPPEPVPKEPQKQNPTLQRNQNQYVSPGIILSPRKYASADQIQELYTGKSQPIPVLPKPKQYQQHYSRSATPRSNTPRVGDPRAGTPHQGMGHSQSRHSQVSSVSTVSSNRDELLQAYENAAKAPNSVSPLVDLENKDSSSQKTDSSETTEPGICQFTNSPPCPEEQRESVCEVPNYPHYYDLKPKKYEPVIERSTSDVTESDTYEQSQRVPPRRMKGRQKTKQRGQVLNKKAAKYCAPQVPGCESTSSNSTNGDEVTMVFDGHHDNHLATTADESHYSNSAKKRERPVNRKVGKYDSSPDTPGTDEQRPLVSAAAKTGKKDEDISLLDRYYRTIEKGRSAPALRTPSSSNELDVESERDYTDNYTIV</sequence>
<dbReference type="InterPro" id="IPR007110">
    <property type="entry name" value="Ig-like_dom"/>
</dbReference>
<evidence type="ECO:0000256" key="9">
    <source>
        <dbReference type="ARBA" id="ARBA00023018"/>
    </source>
</evidence>
<dbReference type="GO" id="GO:0045202">
    <property type="term" value="C:synapse"/>
    <property type="evidence" value="ECO:0007669"/>
    <property type="project" value="UniProtKB-SubCell"/>
</dbReference>
<dbReference type="SMART" id="SM00408">
    <property type="entry name" value="IGc2"/>
    <property type="match status" value="10"/>
</dbReference>
<keyword evidence="12" id="KW-0325">Glycoprotein</keyword>
<dbReference type="CDD" id="cd00063">
    <property type="entry name" value="FN3"/>
    <property type="match status" value="6"/>
</dbReference>
<name>A0A8J1TU12_OWEFU</name>
<dbReference type="FunFam" id="2.60.40.10:FF:000032">
    <property type="entry name" value="palladin isoform X1"/>
    <property type="match status" value="1"/>
</dbReference>
<dbReference type="Pfam" id="PF25059">
    <property type="entry name" value="FN3_DSCAM-DSCAML_C"/>
    <property type="match status" value="1"/>
</dbReference>
<feature type="compositionally biased region" description="Polar residues" evidence="15">
    <location>
        <begin position="1702"/>
        <end position="1718"/>
    </location>
</feature>
<dbReference type="PROSITE" id="PS50835">
    <property type="entry name" value="IG_LIKE"/>
    <property type="match status" value="9"/>
</dbReference>
<feature type="chain" id="PRO_5043523622" evidence="17">
    <location>
        <begin position="20"/>
        <end position="2154"/>
    </location>
</feature>
<feature type="region of interest" description="Disordered" evidence="15">
    <location>
        <begin position="1836"/>
        <end position="1955"/>
    </location>
</feature>
<dbReference type="InterPro" id="IPR013098">
    <property type="entry name" value="Ig_I-set"/>
</dbReference>
<evidence type="ECO:0000256" key="16">
    <source>
        <dbReference type="SAM" id="Phobius"/>
    </source>
</evidence>
<evidence type="ECO:0000256" key="14">
    <source>
        <dbReference type="ARBA" id="ARBA00034103"/>
    </source>
</evidence>
<feature type="compositionally biased region" description="Basic residues" evidence="15">
    <location>
        <begin position="1998"/>
        <end position="2010"/>
    </location>
</feature>
<keyword evidence="3 16" id="KW-0812">Transmembrane</keyword>
<comment type="subcellular location">
    <subcellularLocation>
        <location evidence="1">Cell membrane</location>
        <topology evidence="1">Single-pass type I membrane protein</topology>
    </subcellularLocation>
    <subcellularLocation>
        <location evidence="14">Synapse</location>
    </subcellularLocation>
</comment>
<dbReference type="InterPro" id="IPR036116">
    <property type="entry name" value="FN3_sf"/>
</dbReference>
<keyword evidence="7" id="KW-0524">Neurogenesis</keyword>
<dbReference type="SMART" id="SM00060">
    <property type="entry name" value="FN3"/>
    <property type="match status" value="6"/>
</dbReference>
<dbReference type="FunFam" id="2.60.40.10:FF:000093">
    <property type="entry name" value="Down syndrome cell adhesion molecule, isoform B"/>
    <property type="match status" value="1"/>
</dbReference>
<dbReference type="InterPro" id="IPR036179">
    <property type="entry name" value="Ig-like_dom_sf"/>
</dbReference>
<feature type="compositionally biased region" description="Basic residues" evidence="15">
    <location>
        <begin position="2068"/>
        <end position="2079"/>
    </location>
</feature>
<gene>
    <name evidence="18" type="ORF">OFUS_LOCUS20375</name>
</gene>
<keyword evidence="9" id="KW-0770">Synapse</keyword>
<keyword evidence="13" id="KW-0393">Immunoglobulin domain</keyword>
<feature type="region of interest" description="Disordered" evidence="15">
    <location>
        <begin position="1694"/>
        <end position="1718"/>
    </location>
</feature>
<proteinExistence type="predicted"/>
<keyword evidence="2" id="KW-1003">Cell membrane</keyword>
<dbReference type="CDD" id="cd20956">
    <property type="entry name" value="IgI_4_Dscam"/>
    <property type="match status" value="1"/>
</dbReference>
<dbReference type="InterPro" id="IPR003599">
    <property type="entry name" value="Ig_sub"/>
</dbReference>
<dbReference type="Pfam" id="PF13927">
    <property type="entry name" value="Ig_3"/>
    <property type="match status" value="4"/>
</dbReference>
<dbReference type="GO" id="GO:0005886">
    <property type="term" value="C:plasma membrane"/>
    <property type="evidence" value="ECO:0007669"/>
    <property type="project" value="UniProtKB-SubCell"/>
</dbReference>
<keyword evidence="10 16" id="KW-0472">Membrane</keyword>
<evidence type="ECO:0000256" key="7">
    <source>
        <dbReference type="ARBA" id="ARBA00022902"/>
    </source>
</evidence>
<organism evidence="18 19">
    <name type="scientific">Owenia fusiformis</name>
    <name type="common">Polychaete worm</name>
    <dbReference type="NCBI Taxonomy" id="6347"/>
    <lineage>
        <taxon>Eukaryota</taxon>
        <taxon>Metazoa</taxon>
        <taxon>Spiralia</taxon>
        <taxon>Lophotrochozoa</taxon>
        <taxon>Annelida</taxon>
        <taxon>Polychaeta</taxon>
        <taxon>Sedentaria</taxon>
        <taxon>Canalipalpata</taxon>
        <taxon>Sabellida</taxon>
        <taxon>Oweniida</taxon>
        <taxon>Oweniidae</taxon>
        <taxon>Owenia</taxon>
    </lineage>
</organism>
<dbReference type="InterPro" id="IPR003598">
    <property type="entry name" value="Ig_sub2"/>
</dbReference>
<dbReference type="PROSITE" id="PS50853">
    <property type="entry name" value="FN3"/>
    <property type="match status" value="6"/>
</dbReference>
<dbReference type="PANTHER" id="PTHR44170">
    <property type="entry name" value="PROTEIN SIDEKICK"/>
    <property type="match status" value="1"/>
</dbReference>
<dbReference type="FunFam" id="2.60.40.10:FF:000017">
    <property type="entry name" value="Down syndrome cell adhesion molecule b"/>
    <property type="match status" value="2"/>
</dbReference>
<feature type="region of interest" description="Disordered" evidence="15">
    <location>
        <begin position="1773"/>
        <end position="1810"/>
    </location>
</feature>
<dbReference type="FunFam" id="2.60.40.10:FF:000333">
    <property type="entry name" value="Down syndrome cell adhesion molecule"/>
    <property type="match status" value="1"/>
</dbReference>
<evidence type="ECO:0000256" key="2">
    <source>
        <dbReference type="ARBA" id="ARBA00022475"/>
    </source>
</evidence>
<evidence type="ECO:0000256" key="13">
    <source>
        <dbReference type="ARBA" id="ARBA00023319"/>
    </source>
</evidence>
<evidence type="ECO:0000256" key="11">
    <source>
        <dbReference type="ARBA" id="ARBA00023157"/>
    </source>
</evidence>
<dbReference type="EMBL" id="CAIIXF020000010">
    <property type="protein sequence ID" value="CAH1795907.1"/>
    <property type="molecule type" value="Genomic_DNA"/>
</dbReference>
<evidence type="ECO:0000313" key="18">
    <source>
        <dbReference type="EMBL" id="CAH1795907.1"/>
    </source>
</evidence>
<feature type="compositionally biased region" description="Polar residues" evidence="15">
    <location>
        <begin position="1927"/>
        <end position="1946"/>
    </location>
</feature>
<keyword evidence="4 17" id="KW-0732">Signal</keyword>
<evidence type="ECO:0000256" key="5">
    <source>
        <dbReference type="ARBA" id="ARBA00022737"/>
    </source>
</evidence>
<dbReference type="InterPro" id="IPR003961">
    <property type="entry name" value="FN3_dom"/>
</dbReference>
<feature type="transmembrane region" description="Helical" evidence="16">
    <location>
        <begin position="1606"/>
        <end position="1630"/>
    </location>
</feature>
<evidence type="ECO:0000313" key="19">
    <source>
        <dbReference type="Proteomes" id="UP000749559"/>
    </source>
</evidence>
<dbReference type="GO" id="GO:0098609">
    <property type="term" value="P:cell-cell adhesion"/>
    <property type="evidence" value="ECO:0007669"/>
    <property type="project" value="TreeGrafter"/>
</dbReference>
<feature type="region of interest" description="Disordered" evidence="15">
    <location>
        <begin position="1978"/>
        <end position="2107"/>
    </location>
</feature>
<dbReference type="SUPFAM" id="SSF49265">
    <property type="entry name" value="Fibronectin type III"/>
    <property type="match status" value="3"/>
</dbReference>
<accession>A0A8J1TU12</accession>
<evidence type="ECO:0000256" key="10">
    <source>
        <dbReference type="ARBA" id="ARBA00023136"/>
    </source>
</evidence>
<evidence type="ECO:0000256" key="3">
    <source>
        <dbReference type="ARBA" id="ARBA00022692"/>
    </source>
</evidence>
<evidence type="ECO:0000256" key="15">
    <source>
        <dbReference type="SAM" id="MobiDB-lite"/>
    </source>
</evidence>
<evidence type="ECO:0000256" key="1">
    <source>
        <dbReference type="ARBA" id="ARBA00004251"/>
    </source>
</evidence>
<feature type="compositionally biased region" description="Polar residues" evidence="15">
    <location>
        <begin position="2031"/>
        <end position="2041"/>
    </location>
</feature>
<dbReference type="CDD" id="cd00096">
    <property type="entry name" value="Ig"/>
    <property type="match status" value="1"/>
</dbReference>
<feature type="signal peptide" evidence="17">
    <location>
        <begin position="1"/>
        <end position="19"/>
    </location>
</feature>
<evidence type="ECO:0000256" key="4">
    <source>
        <dbReference type="ARBA" id="ARBA00022729"/>
    </source>
</evidence>
<dbReference type="CDD" id="cd20958">
    <property type="entry name" value="IgI_5_Dscam"/>
    <property type="match status" value="1"/>
</dbReference>
<dbReference type="SUPFAM" id="SSF48726">
    <property type="entry name" value="Immunoglobulin"/>
    <property type="match status" value="10"/>
</dbReference>
<dbReference type="Pfam" id="PF00041">
    <property type="entry name" value="fn3"/>
    <property type="match status" value="5"/>
</dbReference>
<dbReference type="InterPro" id="IPR056754">
    <property type="entry name" value="DSCAM/DSCAML_C"/>
</dbReference>
<dbReference type="Gene3D" id="2.60.40.10">
    <property type="entry name" value="Immunoglobulins"/>
    <property type="match status" value="16"/>
</dbReference>
<feature type="compositionally biased region" description="Polar residues" evidence="15">
    <location>
        <begin position="1847"/>
        <end position="1863"/>
    </location>
</feature>
<reference evidence="18" key="1">
    <citation type="submission" date="2022-03" db="EMBL/GenBank/DDBJ databases">
        <authorList>
            <person name="Martin C."/>
        </authorList>
    </citation>
    <scope>NUCLEOTIDE SEQUENCE</scope>
</reference>
<evidence type="ECO:0000256" key="17">
    <source>
        <dbReference type="SAM" id="SignalP"/>
    </source>
</evidence>
<keyword evidence="19" id="KW-1185">Reference proteome</keyword>
<dbReference type="Pfam" id="PF07679">
    <property type="entry name" value="I-set"/>
    <property type="match status" value="5"/>
</dbReference>